<sequence length="138" mass="14894">MPSTSPRPTPTHPLHGYATSMAHEKARHPPTVARPPSSPKARISKTLAVALSHRNHHVRPTCRRLQTSPRRRRIGEYPLRSCTSCSRLLVSMPPVNALTHLHAAAARSAEDEDTADLDGLIYAPSAPSTAADGQGMAK</sequence>
<name>A0A8H6X1X5_9AGAR</name>
<proteinExistence type="predicted"/>
<dbReference type="AlphaFoldDB" id="A0A8H6X1X5"/>
<feature type="region of interest" description="Disordered" evidence="1">
    <location>
        <begin position="1"/>
        <end position="41"/>
    </location>
</feature>
<comment type="caution">
    <text evidence="2">The sequence shown here is derived from an EMBL/GenBank/DDBJ whole genome shotgun (WGS) entry which is preliminary data.</text>
</comment>
<evidence type="ECO:0000313" key="3">
    <source>
        <dbReference type="Proteomes" id="UP000623467"/>
    </source>
</evidence>
<protein>
    <submittedName>
        <fullName evidence="2">Uncharacterized protein</fullName>
    </submittedName>
</protein>
<reference evidence="2" key="1">
    <citation type="submission" date="2020-05" db="EMBL/GenBank/DDBJ databases">
        <title>Mycena genomes resolve the evolution of fungal bioluminescence.</title>
        <authorList>
            <person name="Tsai I.J."/>
        </authorList>
    </citation>
    <scope>NUCLEOTIDE SEQUENCE</scope>
    <source>
        <strain evidence="2">160909Yilan</strain>
    </source>
</reference>
<accession>A0A8H6X1X5</accession>
<dbReference type="Proteomes" id="UP000623467">
    <property type="component" value="Unassembled WGS sequence"/>
</dbReference>
<dbReference type="EMBL" id="JACAZH010000059">
    <property type="protein sequence ID" value="KAF7332813.1"/>
    <property type="molecule type" value="Genomic_DNA"/>
</dbReference>
<evidence type="ECO:0000313" key="2">
    <source>
        <dbReference type="EMBL" id="KAF7332813.1"/>
    </source>
</evidence>
<organism evidence="2 3">
    <name type="scientific">Mycena sanguinolenta</name>
    <dbReference type="NCBI Taxonomy" id="230812"/>
    <lineage>
        <taxon>Eukaryota</taxon>
        <taxon>Fungi</taxon>
        <taxon>Dikarya</taxon>
        <taxon>Basidiomycota</taxon>
        <taxon>Agaricomycotina</taxon>
        <taxon>Agaricomycetes</taxon>
        <taxon>Agaricomycetidae</taxon>
        <taxon>Agaricales</taxon>
        <taxon>Marasmiineae</taxon>
        <taxon>Mycenaceae</taxon>
        <taxon>Mycena</taxon>
    </lineage>
</organism>
<keyword evidence="3" id="KW-1185">Reference proteome</keyword>
<gene>
    <name evidence="2" type="ORF">MSAN_02432600</name>
</gene>
<feature type="compositionally biased region" description="Pro residues" evidence="1">
    <location>
        <begin position="1"/>
        <end position="11"/>
    </location>
</feature>
<feature type="region of interest" description="Disordered" evidence="1">
    <location>
        <begin position="107"/>
        <end position="138"/>
    </location>
</feature>
<evidence type="ECO:0000256" key="1">
    <source>
        <dbReference type="SAM" id="MobiDB-lite"/>
    </source>
</evidence>